<dbReference type="AlphaFoldDB" id="A0A1F8EIE6"/>
<evidence type="ECO:0000313" key="3">
    <source>
        <dbReference type="Proteomes" id="UP000177117"/>
    </source>
</evidence>
<dbReference type="EMBL" id="MGJD01000018">
    <property type="protein sequence ID" value="OGN00611.1"/>
    <property type="molecule type" value="Genomic_DNA"/>
</dbReference>
<protein>
    <recommendedName>
        <fullName evidence="1">Peptidase C39-like domain-containing protein</fullName>
    </recommendedName>
</protein>
<dbReference type="PANTHER" id="PTHR37806">
    <property type="entry name" value="LMO0724 PROTEIN"/>
    <property type="match status" value="1"/>
</dbReference>
<gene>
    <name evidence="2" type="ORF">A2650_01665</name>
</gene>
<dbReference type="InterPro" id="IPR039564">
    <property type="entry name" value="Peptidase_C39-like"/>
</dbReference>
<sequence>MKFASSGVHSLPAADVVLPLKFHRQEHSLSCEAATLKMVLDYHGIDVSESEVISKIPVDATVRSGDVWGDPHVGFVGNVDGKMMIDGYGVYWEPIAVVASEWKKTGIIKNGSVSDLVGHISEGRPIIIWGYLGRGRPVSWKTPDGETVRAVNGEHTRVVYGYKGSAEKPEGFFVMDPIYGPAFWETSELLRNWDAFERMGVVVYP</sequence>
<dbReference type="Pfam" id="PF13529">
    <property type="entry name" value="Peptidase_C39_2"/>
    <property type="match status" value="1"/>
</dbReference>
<dbReference type="PANTHER" id="PTHR37806:SF1">
    <property type="entry name" value="PEPTIDASE C39-LIKE DOMAIN-CONTAINING PROTEIN"/>
    <property type="match status" value="1"/>
</dbReference>
<name>A0A1F8EIE6_9BACT</name>
<evidence type="ECO:0000313" key="2">
    <source>
        <dbReference type="EMBL" id="OGN00611.1"/>
    </source>
</evidence>
<reference evidence="2 3" key="1">
    <citation type="journal article" date="2016" name="Nat. Commun.">
        <title>Thousands of microbial genomes shed light on interconnected biogeochemical processes in an aquifer system.</title>
        <authorList>
            <person name="Anantharaman K."/>
            <person name="Brown C.T."/>
            <person name="Hug L.A."/>
            <person name="Sharon I."/>
            <person name="Castelle C.J."/>
            <person name="Probst A.J."/>
            <person name="Thomas B.C."/>
            <person name="Singh A."/>
            <person name="Wilkins M.J."/>
            <person name="Karaoz U."/>
            <person name="Brodie E.L."/>
            <person name="Williams K.H."/>
            <person name="Hubbard S.S."/>
            <person name="Banfield J.F."/>
        </authorList>
    </citation>
    <scope>NUCLEOTIDE SEQUENCE [LARGE SCALE GENOMIC DNA]</scope>
</reference>
<comment type="caution">
    <text evidence="2">The sequence shown here is derived from an EMBL/GenBank/DDBJ whole genome shotgun (WGS) entry which is preliminary data.</text>
</comment>
<dbReference type="Proteomes" id="UP000177117">
    <property type="component" value="Unassembled WGS sequence"/>
</dbReference>
<evidence type="ECO:0000259" key="1">
    <source>
        <dbReference type="Pfam" id="PF13529"/>
    </source>
</evidence>
<organism evidence="2 3">
    <name type="scientific">Candidatus Yanofskybacteria bacterium RIFCSPHIGHO2_01_FULL_41_53</name>
    <dbReference type="NCBI Taxonomy" id="1802663"/>
    <lineage>
        <taxon>Bacteria</taxon>
        <taxon>Candidatus Yanofskyibacteriota</taxon>
    </lineage>
</organism>
<accession>A0A1F8EIE6</accession>
<proteinExistence type="predicted"/>
<feature type="domain" description="Peptidase C39-like" evidence="1">
    <location>
        <begin position="23"/>
        <end position="177"/>
    </location>
</feature>
<dbReference type="Gene3D" id="3.90.70.10">
    <property type="entry name" value="Cysteine proteinases"/>
    <property type="match status" value="1"/>
</dbReference>